<dbReference type="NCBIfam" id="TIGR03025">
    <property type="entry name" value="EPS_sugtrans"/>
    <property type="match status" value="1"/>
</dbReference>
<dbReference type="EMBL" id="MHUT01000019">
    <property type="protein sequence ID" value="OHA80459.1"/>
    <property type="molecule type" value="Genomic_DNA"/>
</dbReference>
<evidence type="ECO:0000256" key="7">
    <source>
        <dbReference type="SAM" id="Phobius"/>
    </source>
</evidence>
<feature type="transmembrane region" description="Helical" evidence="7">
    <location>
        <begin position="85"/>
        <end position="103"/>
    </location>
</feature>
<dbReference type="AlphaFoldDB" id="A0A1G2S6Y9"/>
<gene>
    <name evidence="9" type="ORF">A3D51_01015</name>
</gene>
<dbReference type="InterPro" id="IPR003362">
    <property type="entry name" value="Bact_transf"/>
</dbReference>
<keyword evidence="4 7" id="KW-0812">Transmembrane</keyword>
<evidence type="ECO:0000313" key="9">
    <source>
        <dbReference type="EMBL" id="OHA80459.1"/>
    </source>
</evidence>
<protein>
    <recommendedName>
        <fullName evidence="8">Bacterial sugar transferase domain-containing protein</fullName>
    </recommendedName>
</protein>
<dbReference type="PANTHER" id="PTHR30576">
    <property type="entry name" value="COLANIC BIOSYNTHESIS UDP-GLUCOSE LIPID CARRIER TRANSFERASE"/>
    <property type="match status" value="1"/>
</dbReference>
<evidence type="ECO:0000256" key="4">
    <source>
        <dbReference type="ARBA" id="ARBA00022692"/>
    </source>
</evidence>
<dbReference type="GO" id="GO:0009242">
    <property type="term" value="P:colanic acid biosynthetic process"/>
    <property type="evidence" value="ECO:0007669"/>
    <property type="project" value="TreeGrafter"/>
</dbReference>
<evidence type="ECO:0000256" key="1">
    <source>
        <dbReference type="ARBA" id="ARBA00004141"/>
    </source>
</evidence>
<reference evidence="9 10" key="1">
    <citation type="journal article" date="2016" name="Nat. Commun.">
        <title>Thousands of microbial genomes shed light on interconnected biogeochemical processes in an aquifer system.</title>
        <authorList>
            <person name="Anantharaman K."/>
            <person name="Brown C.T."/>
            <person name="Hug L.A."/>
            <person name="Sharon I."/>
            <person name="Castelle C.J."/>
            <person name="Probst A.J."/>
            <person name="Thomas B.C."/>
            <person name="Singh A."/>
            <person name="Wilkins M.J."/>
            <person name="Karaoz U."/>
            <person name="Brodie E.L."/>
            <person name="Williams K.H."/>
            <person name="Hubbard S.S."/>
            <person name="Banfield J.F."/>
        </authorList>
    </citation>
    <scope>NUCLEOTIDE SEQUENCE [LARGE SCALE GENOMIC DNA]</scope>
</reference>
<accession>A0A1G2S6Y9</accession>
<name>A0A1G2S6Y9_9BACT</name>
<keyword evidence="3" id="KW-0808">Transferase</keyword>
<organism evidence="9 10">
    <name type="scientific">Candidatus Yonathbacteria bacterium RIFCSPHIGHO2_02_FULL_44_14</name>
    <dbReference type="NCBI Taxonomy" id="1802724"/>
    <lineage>
        <taxon>Bacteria</taxon>
        <taxon>Candidatus Yonathiibacteriota</taxon>
    </lineage>
</organism>
<feature type="transmembrane region" description="Helical" evidence="7">
    <location>
        <begin position="12"/>
        <end position="33"/>
    </location>
</feature>
<evidence type="ECO:0000256" key="2">
    <source>
        <dbReference type="ARBA" id="ARBA00006464"/>
    </source>
</evidence>
<evidence type="ECO:0000313" key="10">
    <source>
        <dbReference type="Proteomes" id="UP000179118"/>
    </source>
</evidence>
<feature type="transmembrane region" description="Helical" evidence="7">
    <location>
        <begin position="266"/>
        <end position="287"/>
    </location>
</feature>
<comment type="similarity">
    <text evidence="2">Belongs to the bacterial sugar transferase family.</text>
</comment>
<feature type="transmembrane region" description="Helical" evidence="7">
    <location>
        <begin position="45"/>
        <end position="65"/>
    </location>
</feature>
<comment type="subcellular location">
    <subcellularLocation>
        <location evidence="1">Membrane</location>
        <topology evidence="1">Multi-pass membrane protein</topology>
    </subcellularLocation>
</comment>
<evidence type="ECO:0000256" key="6">
    <source>
        <dbReference type="ARBA" id="ARBA00023136"/>
    </source>
</evidence>
<evidence type="ECO:0000256" key="5">
    <source>
        <dbReference type="ARBA" id="ARBA00022989"/>
    </source>
</evidence>
<dbReference type="GO" id="GO:0016020">
    <property type="term" value="C:membrane"/>
    <property type="evidence" value="ECO:0007669"/>
    <property type="project" value="UniProtKB-SubCell"/>
</dbReference>
<dbReference type="GO" id="GO:0089702">
    <property type="term" value="F:undecaprenyl-phosphate glucose phosphotransferase activity"/>
    <property type="evidence" value="ECO:0007669"/>
    <property type="project" value="TreeGrafter"/>
</dbReference>
<evidence type="ECO:0000259" key="8">
    <source>
        <dbReference type="Pfam" id="PF02397"/>
    </source>
</evidence>
<keyword evidence="5 7" id="KW-1133">Transmembrane helix</keyword>
<proteinExistence type="inferred from homology"/>
<feature type="transmembrane region" description="Helical" evidence="7">
    <location>
        <begin position="109"/>
        <end position="127"/>
    </location>
</feature>
<dbReference type="Pfam" id="PF02397">
    <property type="entry name" value="Bac_transf"/>
    <property type="match status" value="1"/>
</dbReference>
<feature type="domain" description="Bacterial sugar transferase" evidence="8">
    <location>
        <begin position="261"/>
        <end position="441"/>
    </location>
</feature>
<evidence type="ECO:0000256" key="3">
    <source>
        <dbReference type="ARBA" id="ARBA00022679"/>
    </source>
</evidence>
<keyword evidence="6 7" id="KW-0472">Membrane</keyword>
<comment type="caution">
    <text evidence="9">The sequence shown here is derived from an EMBL/GenBank/DDBJ whole genome shotgun (WGS) entry which is preliminary data.</text>
</comment>
<dbReference type="InterPro" id="IPR017475">
    <property type="entry name" value="EPS_sugar_tfrase"/>
</dbReference>
<dbReference type="Proteomes" id="UP000179118">
    <property type="component" value="Unassembled WGS sequence"/>
</dbReference>
<sequence length="446" mass="50876">MKILNRREPIILFAGDLLAFSLALWLSLAIRYASIPSGQLLADHWAPFSVLFLLWTFVFFVAGLYEKHTLVFKGKLPSLILNTQVANSLLAVVFFYLVPSFGITPKTVLAVHLVVSFLLIVLWRVSIVPRFGFRNRENAILIGAGAEMQELKEEMNGNERYNLTFVSSVNLNQLDGIAFQEEVVEKVYSEGVTSIVIDLKHEKADAILPSLYNLIFSNVRFLDMYKVYEEVFDRIPLSLVGYNWFLENISFSPHTMYDTLKRMMDIAIASVLGVISLIVYPFVIFAIKLEDNGHAFITQERIGAGNRIIKLWKFRSMSGSDEGKWVTEGDDRITRVGRFLRKSRIDEIPQLWNIVRGDISLIGPRPDIVALGKKLAQELPYYTVRNLIKPGLSGWAQIKQDIAPHSLEETRERLAYDLYYLKNRSFILDLTIALKTMKTLLSRTGK</sequence>
<dbReference type="PANTHER" id="PTHR30576:SF21">
    <property type="entry name" value="UDP-GLUCOSE:UNDECAPRENYL-PHOSPHATE GLUCOSE-1-PHOSPHATE TRANSFERASE"/>
    <property type="match status" value="1"/>
</dbReference>